<dbReference type="AlphaFoldDB" id="A0Y8X3"/>
<reference evidence="3 4" key="1">
    <citation type="journal article" date="2010" name="J. Bacteriol.">
        <title>Genome sequence of the oligotrophic marine Gammaproteobacterium HTCC2143, isolated from the Oregon Coast.</title>
        <authorList>
            <person name="Oh H.M."/>
            <person name="Kang I."/>
            <person name="Ferriera S."/>
            <person name="Giovannoni S.J."/>
            <person name="Cho J.C."/>
        </authorList>
    </citation>
    <scope>NUCLEOTIDE SEQUENCE [LARGE SCALE GENOMIC DNA]</scope>
    <source>
        <strain evidence="3 4">HTCC2143</strain>
    </source>
</reference>
<keyword evidence="4" id="KW-1185">Reference proteome</keyword>
<protein>
    <submittedName>
        <fullName evidence="3">Tfp pilus assembly protein PilN</fullName>
    </submittedName>
</protein>
<organism evidence="3 4">
    <name type="scientific">marine gamma proteobacterium HTCC2143</name>
    <dbReference type="NCBI Taxonomy" id="247633"/>
    <lineage>
        <taxon>Bacteria</taxon>
        <taxon>Pseudomonadati</taxon>
        <taxon>Pseudomonadota</taxon>
        <taxon>Gammaproteobacteria</taxon>
        <taxon>Cellvibrionales</taxon>
        <taxon>Spongiibacteraceae</taxon>
        <taxon>BD1-7 clade</taxon>
    </lineage>
</organism>
<evidence type="ECO:0000256" key="1">
    <source>
        <dbReference type="SAM" id="Coils"/>
    </source>
</evidence>
<dbReference type="GO" id="GO:0043107">
    <property type="term" value="P:type IV pilus-dependent motility"/>
    <property type="evidence" value="ECO:0007669"/>
    <property type="project" value="TreeGrafter"/>
</dbReference>
<comment type="caution">
    <text evidence="3">The sequence shown here is derived from an EMBL/GenBank/DDBJ whole genome shotgun (WGS) entry which is preliminary data.</text>
</comment>
<name>A0Y8X3_9GAMM</name>
<dbReference type="PANTHER" id="PTHR40278:SF2">
    <property type="entry name" value="TYPE IV PILUS INNER MEMBRANE COMPONENT PILN"/>
    <property type="match status" value="1"/>
</dbReference>
<keyword evidence="2" id="KW-0472">Membrane</keyword>
<dbReference type="STRING" id="247633.GP2143_15016"/>
<evidence type="ECO:0000256" key="2">
    <source>
        <dbReference type="SAM" id="Phobius"/>
    </source>
</evidence>
<dbReference type="PANTHER" id="PTHR40278">
    <property type="entry name" value="DNA UTILIZATION PROTEIN HOFN"/>
    <property type="match status" value="1"/>
</dbReference>
<accession>A0Y8X3</accession>
<keyword evidence="1" id="KW-0175">Coiled coil</keyword>
<keyword evidence="2" id="KW-0812">Transmembrane</keyword>
<feature type="transmembrane region" description="Helical" evidence="2">
    <location>
        <begin position="21"/>
        <end position="43"/>
    </location>
</feature>
<gene>
    <name evidence="3" type="ORF">GP2143_15016</name>
</gene>
<dbReference type="Proteomes" id="UP000004931">
    <property type="component" value="Unassembled WGS sequence"/>
</dbReference>
<dbReference type="InterPro" id="IPR052534">
    <property type="entry name" value="Extracell_DNA_Util/SecSys_Comp"/>
</dbReference>
<sequence>MATINLLPWREERRQEQKQSFLIALGVVAGVSLLVVVLMHTLVSASIEGQKGRNGYLKKQITELNQQVKEIRELEDKKNDLLERMKVIQDLQGNRPVIVRVFDEMVRTLPDGVFYMSLVRTKDEIKLQGIAESNQRVSSLMRKVDKSDWFASPNLTAVKEKLEYGEQASEFNMLFSISTPAANDGEEE</sequence>
<dbReference type="InterPro" id="IPR007813">
    <property type="entry name" value="PilN"/>
</dbReference>
<dbReference type="GO" id="GO:0043683">
    <property type="term" value="P:type IV pilus assembly"/>
    <property type="evidence" value="ECO:0007669"/>
    <property type="project" value="TreeGrafter"/>
</dbReference>
<dbReference type="Pfam" id="PF05137">
    <property type="entry name" value="PilN"/>
    <property type="match status" value="1"/>
</dbReference>
<keyword evidence="2" id="KW-1133">Transmembrane helix</keyword>
<evidence type="ECO:0000313" key="4">
    <source>
        <dbReference type="Proteomes" id="UP000004931"/>
    </source>
</evidence>
<dbReference type="OrthoDB" id="5296173at2"/>
<dbReference type="EMBL" id="AAVT01000001">
    <property type="protein sequence ID" value="EAW32577.1"/>
    <property type="molecule type" value="Genomic_DNA"/>
</dbReference>
<evidence type="ECO:0000313" key="3">
    <source>
        <dbReference type="EMBL" id="EAW32577.1"/>
    </source>
</evidence>
<dbReference type="eggNOG" id="COG3166">
    <property type="taxonomic scope" value="Bacteria"/>
</dbReference>
<proteinExistence type="predicted"/>
<feature type="coiled-coil region" evidence="1">
    <location>
        <begin position="57"/>
        <end position="91"/>
    </location>
</feature>